<dbReference type="PROSITE" id="PS50157">
    <property type="entry name" value="ZINC_FINGER_C2H2_2"/>
    <property type="match status" value="8"/>
</dbReference>
<evidence type="ECO:0000256" key="2">
    <source>
        <dbReference type="ARBA" id="ARBA00022737"/>
    </source>
</evidence>
<feature type="domain" description="C2H2-type" evidence="7">
    <location>
        <begin position="1485"/>
        <end position="1512"/>
    </location>
</feature>
<accession>A0A482VWR7</accession>
<evidence type="ECO:0000313" key="8">
    <source>
        <dbReference type="EMBL" id="RZC37053.1"/>
    </source>
</evidence>
<feature type="domain" description="C2H2-type" evidence="7">
    <location>
        <begin position="88"/>
        <end position="116"/>
    </location>
</feature>
<keyword evidence="1" id="KW-0479">Metal-binding</keyword>
<feature type="region of interest" description="Disordered" evidence="6">
    <location>
        <begin position="1432"/>
        <end position="1462"/>
    </location>
</feature>
<feature type="domain" description="C2H2-type" evidence="7">
    <location>
        <begin position="1104"/>
        <end position="1126"/>
    </location>
</feature>
<dbReference type="GO" id="GO:0005634">
    <property type="term" value="C:nucleus"/>
    <property type="evidence" value="ECO:0007669"/>
    <property type="project" value="TreeGrafter"/>
</dbReference>
<feature type="region of interest" description="Disordered" evidence="6">
    <location>
        <begin position="898"/>
        <end position="919"/>
    </location>
</feature>
<feature type="region of interest" description="Disordered" evidence="6">
    <location>
        <begin position="581"/>
        <end position="614"/>
    </location>
</feature>
<dbReference type="PROSITE" id="PS00028">
    <property type="entry name" value="ZINC_FINGER_C2H2_1"/>
    <property type="match status" value="6"/>
</dbReference>
<feature type="compositionally biased region" description="Acidic residues" evidence="6">
    <location>
        <begin position="1549"/>
        <end position="1564"/>
    </location>
</feature>
<dbReference type="InterPro" id="IPR036236">
    <property type="entry name" value="Znf_C2H2_sf"/>
</dbReference>
<reference evidence="8 9" key="1">
    <citation type="submission" date="2017-03" db="EMBL/GenBank/DDBJ databases">
        <title>Genome of the blue death feigning beetle - Asbolus verrucosus.</title>
        <authorList>
            <person name="Rider S.D."/>
        </authorList>
    </citation>
    <scope>NUCLEOTIDE SEQUENCE [LARGE SCALE GENOMIC DNA]</scope>
    <source>
        <strain evidence="8">Butters</strain>
        <tissue evidence="8">Head and leg muscle</tissue>
    </source>
</reference>
<feature type="region of interest" description="Disordered" evidence="6">
    <location>
        <begin position="786"/>
        <end position="846"/>
    </location>
</feature>
<dbReference type="SUPFAM" id="SSF57667">
    <property type="entry name" value="beta-beta-alpha zinc fingers"/>
    <property type="match status" value="4"/>
</dbReference>
<name>A0A482VWR7_ASBVE</name>
<feature type="region of interest" description="Disordered" evidence="6">
    <location>
        <begin position="292"/>
        <end position="311"/>
    </location>
</feature>
<dbReference type="Gene3D" id="3.30.160.60">
    <property type="entry name" value="Classic Zinc Finger"/>
    <property type="match status" value="9"/>
</dbReference>
<keyword evidence="2" id="KW-0677">Repeat</keyword>
<feature type="domain" description="C2H2-type" evidence="7">
    <location>
        <begin position="1028"/>
        <end position="1055"/>
    </location>
</feature>
<evidence type="ECO:0000256" key="6">
    <source>
        <dbReference type="SAM" id="MobiDB-lite"/>
    </source>
</evidence>
<dbReference type="FunFam" id="3.30.160.60:FF:001268">
    <property type="entry name" value="Uncharacterized protein, isoform C"/>
    <property type="match status" value="1"/>
</dbReference>
<dbReference type="GO" id="GO:0045944">
    <property type="term" value="P:positive regulation of transcription by RNA polymerase II"/>
    <property type="evidence" value="ECO:0007669"/>
    <property type="project" value="TreeGrafter"/>
</dbReference>
<feature type="compositionally biased region" description="Low complexity" evidence="6">
    <location>
        <begin position="292"/>
        <end position="307"/>
    </location>
</feature>
<organism evidence="8 9">
    <name type="scientific">Asbolus verrucosus</name>
    <name type="common">Desert ironclad beetle</name>
    <dbReference type="NCBI Taxonomy" id="1661398"/>
    <lineage>
        <taxon>Eukaryota</taxon>
        <taxon>Metazoa</taxon>
        <taxon>Ecdysozoa</taxon>
        <taxon>Arthropoda</taxon>
        <taxon>Hexapoda</taxon>
        <taxon>Insecta</taxon>
        <taxon>Pterygota</taxon>
        <taxon>Neoptera</taxon>
        <taxon>Endopterygota</taxon>
        <taxon>Coleoptera</taxon>
        <taxon>Polyphaga</taxon>
        <taxon>Cucujiformia</taxon>
        <taxon>Tenebrionidae</taxon>
        <taxon>Pimeliinae</taxon>
        <taxon>Asbolus</taxon>
    </lineage>
</organism>
<feature type="domain" description="C2H2-type" evidence="7">
    <location>
        <begin position="1333"/>
        <end position="1360"/>
    </location>
</feature>
<evidence type="ECO:0000259" key="7">
    <source>
        <dbReference type="PROSITE" id="PS50157"/>
    </source>
</evidence>
<evidence type="ECO:0000256" key="1">
    <source>
        <dbReference type="ARBA" id="ARBA00022723"/>
    </source>
</evidence>
<feature type="domain" description="C2H2-type" evidence="7">
    <location>
        <begin position="154"/>
        <end position="182"/>
    </location>
</feature>
<evidence type="ECO:0000313" key="9">
    <source>
        <dbReference type="Proteomes" id="UP000292052"/>
    </source>
</evidence>
<feature type="domain" description="C2H2-type" evidence="7">
    <location>
        <begin position="1220"/>
        <end position="1247"/>
    </location>
</feature>
<protein>
    <recommendedName>
        <fullName evidence="7">C2H2-type domain-containing protein</fullName>
    </recommendedName>
</protein>
<dbReference type="GO" id="GO:0008270">
    <property type="term" value="F:zinc ion binding"/>
    <property type="evidence" value="ECO:0007669"/>
    <property type="project" value="UniProtKB-KW"/>
</dbReference>
<gene>
    <name evidence="8" type="ORF">BDFB_003388</name>
</gene>
<feature type="domain" description="C2H2-type" evidence="7">
    <location>
        <begin position="1305"/>
        <end position="1327"/>
    </location>
</feature>
<comment type="caution">
    <text evidence="8">The sequence shown here is derived from an EMBL/GenBank/DDBJ whole genome shotgun (WGS) entry which is preliminary data.</text>
</comment>
<dbReference type="InterPro" id="IPR013087">
    <property type="entry name" value="Znf_C2H2_type"/>
</dbReference>
<dbReference type="SMART" id="SM00355">
    <property type="entry name" value="ZnF_C2H2"/>
    <property type="match status" value="24"/>
</dbReference>
<dbReference type="STRING" id="1661398.A0A482VWR7"/>
<dbReference type="FunFam" id="3.30.160.60:FF:000894">
    <property type="entry name" value="Uncharacterized protein, isoform C"/>
    <property type="match status" value="1"/>
</dbReference>
<keyword evidence="3 5" id="KW-0863">Zinc-finger</keyword>
<dbReference type="EMBL" id="QDEB01056096">
    <property type="protein sequence ID" value="RZC37053.1"/>
    <property type="molecule type" value="Genomic_DNA"/>
</dbReference>
<evidence type="ECO:0000256" key="5">
    <source>
        <dbReference type="PROSITE-ProRule" id="PRU00042"/>
    </source>
</evidence>
<feature type="compositionally biased region" description="Polar residues" evidence="6">
    <location>
        <begin position="415"/>
        <end position="426"/>
    </location>
</feature>
<dbReference type="Proteomes" id="UP000292052">
    <property type="component" value="Unassembled WGS sequence"/>
</dbReference>
<feature type="region of interest" description="Disordered" evidence="6">
    <location>
        <begin position="1539"/>
        <end position="1571"/>
    </location>
</feature>
<dbReference type="FunFam" id="3.30.160.60:FF:004205">
    <property type="match status" value="2"/>
</dbReference>
<evidence type="ECO:0000256" key="3">
    <source>
        <dbReference type="ARBA" id="ARBA00022771"/>
    </source>
</evidence>
<feature type="compositionally biased region" description="Low complexity" evidence="6">
    <location>
        <begin position="1432"/>
        <end position="1446"/>
    </location>
</feature>
<dbReference type="PANTHER" id="PTHR24403">
    <property type="entry name" value="ZINC FINGER PROTEIN"/>
    <property type="match status" value="1"/>
</dbReference>
<dbReference type="InterPro" id="IPR050688">
    <property type="entry name" value="Zinc_finger/UBP_domain"/>
</dbReference>
<proteinExistence type="predicted"/>
<keyword evidence="4" id="KW-0862">Zinc</keyword>
<feature type="region of interest" description="Disordered" evidence="6">
    <location>
        <begin position="382"/>
        <end position="426"/>
    </location>
</feature>
<dbReference type="PANTHER" id="PTHR24403:SF67">
    <property type="entry name" value="FI01116P-RELATED"/>
    <property type="match status" value="1"/>
</dbReference>
<sequence length="1747" mass="198793">MSVPSMVHRSGDSLIVRSVVSGDALFGSADAVQDDDEFVDDDPPLEKDLPECKVKRNYSCNTCDFFTQNPRHYLYHLRDVHEEKVKIYECPNCLYASKHFQKLLRHTKMVHGGADSLDQPARTRPKRPEEDEAEDSVDTSPVMDEFDDDRVTVFKCSVCAFTARTRAQLGRHEREEHIKTKFFRCSKCTYATHMKARFTKHVKYHSMPMIKCDMCDFRTPYKWNLDRHCKNHNGRGAFRCSACNFTADIKQSLTVHEMNHHVPPVGQAAGLGVGRRRNKVGASDATAAEEAARQQQEQVAATAETPANNKPEITQVKKPKTSHNPEQGSFGPDFINPDDIIHHANGNVYIKNKCKLCNFKSAWAGEMTKHEKKVHNIIRETSPKPAKKPTRPIPNLIPIPSQTSVLKLPARQPAKKSTSELLDNSEPVMSQQDINDICAKSANSALKDFASLFGSEDVFENHPSESKVPDLIPAIYSSTPKNKTSDDFKQKNASFFDKLKEKLITSAGGNCNMTCQICGHKSKCLTEQAKHQQKCGKESNHTQNFTPIFTSSSRCQYCRQRCKSSTDLYNHLQTCSEALKATEATPEESENELKIDESQSEDSETNNNKPHPMENRVFVWNNIVAPMDIEMDDSKYESTEDKIDDNVSIDLSVRTQSPGGSEGSYVGQEYTSTHLHSPVTDKIPTHGNDITVAQHKRVFKCPHCTFWASTASRFHVHIVGHLNKKPFECSLCAYRSNWRWDITKHIKLKSVRDPAHENAKVLMTDETGRRNYTKYNKYLTEIHVSGNQTMETSGGSGTRPKHHDRNSSPTGQSKNDLPKLTRAPSINDFSPLLRPPPPLKAADGTYFKVDKNKRSTTESKRTLFKCKKCNFRHASRDILLTHVKGHYPQGAGICSGNSTQEMSVRGASPDKDEASVSTSAKGSQAPFRCGHCNQVSNWKHVIQVLTRFTNRLTRLRHCRLKHSGDIRVVSNKNGQEKLEIEEQTDEPDHVDVPQEGTFKCSSCPYSTDNQNEFKDHLPGHSPGSDSVMKCQYCNFFVNRKDDLLEHLKLHGINDPDDFLNKIFNNFDGDLAGKRFKCVVCPYVTNSKSQYTYHKQFHKPRGGQYTCTQCSYNVSKRHLLHQHLKVHGINITPQKQNGDVIDLDEISDEIEEVPSSASFEAQNFSDIPLVWVSKNGKFSKMFKCRFCPHVNLRKVNIQEHEKMHSVREKNPNSSRLNDVEHRCTECNYVCNNAGVLSSHSKVHQGLYGTVHCLVDQVKSDEEQIRELSKFLNPQIVETINLDDYENAESSGIVEADEQDDGNTSLYFCRECPARFLKENEFMIHTRLHGLRSYYKCDYCSYSARQKPHLLAHNNVHTKQYQERTRVLQSMYRSSNQPPELYPSTVSNGEMIWLVSSETKSDLEMDIESLSAIINKPSKSSVNVPLSGTELFQQKSEAQQKQAQLLKEPSPPSPKAADPQFGTLMHGNPKFIYPTYLKNGRMKEKRYKCHKCPSAFEKREQYKVHLNLHGSKQRYNCEHCDYSVKYYANYVQHLKKHKMNSEAQAAKSGDNNEDIEMDTEENEEVTNETLSDKKLSLGDQQAFNILQQRLLVNSASPTKEEEKKVFNCSNCPYVNYRKDAVDNHQKRHVSVSGTKNNYTCEHCDYSVPQVHFLRDHTKLHFIPTNKNSQVDGYMVCDNFKLVSSKITDDEEKSEDVIFEENGVEDKEFLPPLSDEVTERFNNNDGEKQFVNLETGEVAEKMKSDKMDES</sequence>
<keyword evidence="9" id="KW-1185">Reference proteome</keyword>
<dbReference type="OrthoDB" id="6417347at2759"/>
<dbReference type="FunFam" id="3.30.160.60:FF:001449">
    <property type="entry name" value="Uncharacterized protein, isoform C"/>
    <property type="match status" value="1"/>
</dbReference>
<feature type="region of interest" description="Disordered" evidence="6">
    <location>
        <begin position="111"/>
        <end position="142"/>
    </location>
</feature>
<evidence type="ECO:0000256" key="4">
    <source>
        <dbReference type="ARBA" id="ARBA00022833"/>
    </source>
</evidence>